<keyword evidence="3 6" id="KW-0812">Transmembrane</keyword>
<evidence type="ECO:0000256" key="4">
    <source>
        <dbReference type="ARBA" id="ARBA00022989"/>
    </source>
</evidence>
<dbReference type="Proteomes" id="UP001244341">
    <property type="component" value="Chromosome 6b"/>
</dbReference>
<reference evidence="7 8" key="1">
    <citation type="submission" date="2023-05" db="EMBL/GenBank/DDBJ databases">
        <title>A 100% complete, gapless, phased diploid assembly of the Scenedesmus obliquus UTEX 3031 genome.</title>
        <authorList>
            <person name="Biondi T.C."/>
            <person name="Hanschen E.R."/>
            <person name="Kwon T."/>
            <person name="Eng W."/>
            <person name="Kruse C.P.S."/>
            <person name="Koehler S.I."/>
            <person name="Kunde Y."/>
            <person name="Gleasner C.D."/>
            <person name="You Mak K.T."/>
            <person name="Polle J."/>
            <person name="Hovde B.T."/>
            <person name="Starkenburg S.R."/>
        </authorList>
    </citation>
    <scope>NUCLEOTIDE SEQUENCE [LARGE SCALE GENOMIC DNA]</scope>
    <source>
        <strain evidence="7 8">DOE0152z</strain>
    </source>
</reference>
<feature type="transmembrane region" description="Helical" evidence="6">
    <location>
        <begin position="226"/>
        <end position="248"/>
    </location>
</feature>
<comment type="subcellular location">
    <subcellularLocation>
        <location evidence="1">Membrane</location>
        <topology evidence="1">Multi-pass membrane protein</topology>
    </subcellularLocation>
</comment>
<feature type="transmembrane region" description="Helical" evidence="6">
    <location>
        <begin position="195"/>
        <end position="214"/>
    </location>
</feature>
<feature type="transmembrane region" description="Helical" evidence="6">
    <location>
        <begin position="450"/>
        <end position="471"/>
    </location>
</feature>
<gene>
    <name evidence="7" type="ORF">OEZ85_002194</name>
</gene>
<name>A0ABY8U2H8_TETOB</name>
<dbReference type="Pfam" id="PF01566">
    <property type="entry name" value="Nramp"/>
    <property type="match status" value="1"/>
</dbReference>
<dbReference type="HAMAP" id="MF_00221">
    <property type="entry name" value="NRAMP"/>
    <property type="match status" value="1"/>
</dbReference>
<keyword evidence="4 6" id="KW-1133">Transmembrane helix</keyword>
<feature type="transmembrane region" description="Helical" evidence="6">
    <location>
        <begin position="426"/>
        <end position="444"/>
    </location>
</feature>
<dbReference type="InterPro" id="IPR001046">
    <property type="entry name" value="NRAMP_fam"/>
</dbReference>
<evidence type="ECO:0000256" key="1">
    <source>
        <dbReference type="ARBA" id="ARBA00004141"/>
    </source>
</evidence>
<dbReference type="EMBL" id="CP126213">
    <property type="protein sequence ID" value="WIA15566.1"/>
    <property type="molecule type" value="Genomic_DNA"/>
</dbReference>
<evidence type="ECO:0000313" key="8">
    <source>
        <dbReference type="Proteomes" id="UP001244341"/>
    </source>
</evidence>
<dbReference type="PANTHER" id="PTHR11706">
    <property type="entry name" value="SOLUTE CARRIER PROTEIN FAMILY 11 MEMBER"/>
    <property type="match status" value="1"/>
</dbReference>
<comment type="similarity">
    <text evidence="2">Belongs to the NRAMP (TC 2.A.55) family.</text>
</comment>
<feature type="transmembrane region" description="Helical" evidence="6">
    <location>
        <begin position="84"/>
        <end position="102"/>
    </location>
</feature>
<evidence type="ECO:0000256" key="3">
    <source>
        <dbReference type="ARBA" id="ARBA00022692"/>
    </source>
</evidence>
<organism evidence="7 8">
    <name type="scientific">Tetradesmus obliquus</name>
    <name type="common">Green alga</name>
    <name type="synonym">Acutodesmus obliquus</name>
    <dbReference type="NCBI Taxonomy" id="3088"/>
    <lineage>
        <taxon>Eukaryota</taxon>
        <taxon>Viridiplantae</taxon>
        <taxon>Chlorophyta</taxon>
        <taxon>core chlorophytes</taxon>
        <taxon>Chlorophyceae</taxon>
        <taxon>CS clade</taxon>
        <taxon>Sphaeropleales</taxon>
        <taxon>Scenedesmaceae</taxon>
        <taxon>Tetradesmus</taxon>
    </lineage>
</organism>
<keyword evidence="8" id="KW-1185">Reference proteome</keyword>
<dbReference type="PANTHER" id="PTHR11706:SF101">
    <property type="entry name" value="MANGANESE TRANSPORTER SMF1"/>
    <property type="match status" value="1"/>
</dbReference>
<feature type="transmembrane region" description="Helical" evidence="6">
    <location>
        <begin position="483"/>
        <end position="509"/>
    </location>
</feature>
<feature type="transmembrane region" description="Helical" evidence="6">
    <location>
        <begin position="318"/>
        <end position="340"/>
    </location>
</feature>
<protein>
    <submittedName>
        <fullName evidence="7">Uncharacterized protein</fullName>
    </submittedName>
</protein>
<dbReference type="NCBIfam" id="NF001923">
    <property type="entry name" value="PRK00701.1"/>
    <property type="match status" value="1"/>
</dbReference>
<sequence>MTGFAAAQDTASVLDVVVQDAAAPAAVPCKVPEAAPAAPAGPDSAAADEEDEMLLQTGWHTARCALSLPEAHATIKVPAKPTPWRMLLAFAGCGTIISVGYMDPGNWATGLAGGARFGYSLLFVILLSSIAAMFLQHLALKLGVASGRDLAQACRDAYPRWVNIPLWIMAEIAICACDLAEVIGAAVALQLLFGMPLWAGVLVTIADVALVMLLEGRGFRWLEGFVILLILVIFSCFVYEMALAQPAWLDVGRGLVPSRELFTNPDMLYIAIGIMGATVMPHNLYLHSAVIQTRAYDRSPQGRSAAIRYGTLDSSFSLLFAFLINASILILSGAAFYYGTPQHREGVDISDAYKLLSPSLGARGASIIFALALLASGQNSTVTGTLAGQVVMEGFLQNSTVTGTLAGQVVMEGFLQMKMKPVMRRLLTRALAVIPAVIVAAVMGDKAVGQLLVISQVVLSMQLSFAVLPLVHFTSSAKFTGRYANSLATSIAAVLTALLIAGLNGYLLVSVLRDPGSLSVHK</sequence>
<dbReference type="NCBIfam" id="NF037982">
    <property type="entry name" value="Nramp_1"/>
    <property type="match status" value="1"/>
</dbReference>
<feature type="transmembrane region" description="Helical" evidence="6">
    <location>
        <begin position="268"/>
        <end position="286"/>
    </location>
</feature>
<evidence type="ECO:0000256" key="2">
    <source>
        <dbReference type="ARBA" id="ARBA00009965"/>
    </source>
</evidence>
<evidence type="ECO:0000256" key="6">
    <source>
        <dbReference type="SAM" id="Phobius"/>
    </source>
</evidence>
<feature type="transmembrane region" description="Helical" evidence="6">
    <location>
        <begin position="117"/>
        <end position="140"/>
    </location>
</feature>
<accession>A0ABY8U2H8</accession>
<dbReference type="NCBIfam" id="TIGR01197">
    <property type="entry name" value="nramp"/>
    <property type="match status" value="1"/>
</dbReference>
<feature type="transmembrane region" description="Helical" evidence="6">
    <location>
        <begin position="360"/>
        <end position="377"/>
    </location>
</feature>
<keyword evidence="5 6" id="KW-0472">Membrane</keyword>
<dbReference type="PRINTS" id="PR00447">
    <property type="entry name" value="NATRESASSCMP"/>
</dbReference>
<proteinExistence type="inferred from homology"/>
<dbReference type="EMBL" id="CP126213">
    <property type="protein sequence ID" value="WIA15565.1"/>
    <property type="molecule type" value="Genomic_DNA"/>
</dbReference>
<evidence type="ECO:0000256" key="5">
    <source>
        <dbReference type="ARBA" id="ARBA00023136"/>
    </source>
</evidence>
<feature type="transmembrane region" description="Helical" evidence="6">
    <location>
        <begin position="161"/>
        <end position="189"/>
    </location>
</feature>
<evidence type="ECO:0000313" key="7">
    <source>
        <dbReference type="EMBL" id="WIA15565.1"/>
    </source>
</evidence>